<evidence type="ECO:0000256" key="6">
    <source>
        <dbReference type="ARBA" id="ARBA00023295"/>
    </source>
</evidence>
<dbReference type="Pfam" id="PF21365">
    <property type="entry name" value="Glyco_hydro_31_3rd"/>
    <property type="match status" value="1"/>
</dbReference>
<keyword evidence="4 7" id="KW-0378">Hydrolase</keyword>
<feature type="domain" description="Glycoside hydrolase family 31 TIM barrel" evidence="8">
    <location>
        <begin position="149"/>
        <end position="213"/>
    </location>
</feature>
<keyword evidence="3" id="KW-0732">Signal</keyword>
<dbReference type="Gene3D" id="3.20.20.80">
    <property type="entry name" value="Glycosidases"/>
    <property type="match status" value="1"/>
</dbReference>
<comment type="caution">
    <text evidence="10">The sequence shown here is derived from an EMBL/GenBank/DDBJ whole genome shotgun (WGS) entry which is preliminary data.</text>
</comment>
<keyword evidence="5" id="KW-0325">Glycoprotein</keyword>
<keyword evidence="11" id="KW-1185">Reference proteome</keyword>
<dbReference type="EMBL" id="CAUYUJ010008236">
    <property type="protein sequence ID" value="CAK0823334.1"/>
    <property type="molecule type" value="Genomic_DNA"/>
</dbReference>
<evidence type="ECO:0008006" key="12">
    <source>
        <dbReference type="Google" id="ProtNLM"/>
    </source>
</evidence>
<evidence type="ECO:0000256" key="7">
    <source>
        <dbReference type="RuleBase" id="RU361185"/>
    </source>
</evidence>
<evidence type="ECO:0000256" key="3">
    <source>
        <dbReference type="ARBA" id="ARBA00022729"/>
    </source>
</evidence>
<dbReference type="InterPro" id="IPR000322">
    <property type="entry name" value="Glyco_hydro_31_TIM"/>
</dbReference>
<dbReference type="PANTHER" id="PTHR22762:SF54">
    <property type="entry name" value="BCDNA.GH04962"/>
    <property type="match status" value="1"/>
</dbReference>
<evidence type="ECO:0000313" key="10">
    <source>
        <dbReference type="EMBL" id="CAK0823334.1"/>
    </source>
</evidence>
<dbReference type="PANTHER" id="PTHR22762">
    <property type="entry name" value="ALPHA-GLUCOSIDASE"/>
    <property type="match status" value="1"/>
</dbReference>
<dbReference type="Gene3D" id="2.60.40.1180">
    <property type="entry name" value="Golgi alpha-mannosidase II"/>
    <property type="match status" value="2"/>
</dbReference>
<organism evidence="10 11">
    <name type="scientific">Prorocentrum cordatum</name>
    <dbReference type="NCBI Taxonomy" id="2364126"/>
    <lineage>
        <taxon>Eukaryota</taxon>
        <taxon>Sar</taxon>
        <taxon>Alveolata</taxon>
        <taxon>Dinophyceae</taxon>
        <taxon>Prorocentrales</taxon>
        <taxon>Prorocentraceae</taxon>
        <taxon>Prorocentrum</taxon>
    </lineage>
</organism>
<evidence type="ECO:0000256" key="4">
    <source>
        <dbReference type="ARBA" id="ARBA00022801"/>
    </source>
</evidence>
<evidence type="ECO:0000259" key="8">
    <source>
        <dbReference type="Pfam" id="PF01055"/>
    </source>
</evidence>
<comment type="pathway">
    <text evidence="1">Glycan metabolism.</text>
</comment>
<evidence type="ECO:0000256" key="5">
    <source>
        <dbReference type="ARBA" id="ARBA00023180"/>
    </source>
</evidence>
<dbReference type="InterPro" id="IPR013780">
    <property type="entry name" value="Glyco_hydro_b"/>
</dbReference>
<dbReference type="InterPro" id="IPR017853">
    <property type="entry name" value="GH"/>
</dbReference>
<accession>A0ABN9RVF7</accession>
<dbReference type="InterPro" id="IPR048395">
    <property type="entry name" value="Glyco_hydro_31_C"/>
</dbReference>
<keyword evidence="6 7" id="KW-0326">Glycosidase</keyword>
<proteinExistence type="inferred from homology"/>
<dbReference type="SUPFAM" id="SSF51011">
    <property type="entry name" value="Glycosyl hydrolase domain"/>
    <property type="match status" value="1"/>
</dbReference>
<gene>
    <name evidence="10" type="ORF">PCOR1329_LOCUS24085</name>
</gene>
<comment type="similarity">
    <text evidence="2 7">Belongs to the glycosyl hydrolase 31 family.</text>
</comment>
<reference evidence="10" key="1">
    <citation type="submission" date="2023-10" db="EMBL/GenBank/DDBJ databases">
        <authorList>
            <person name="Chen Y."/>
            <person name="Shah S."/>
            <person name="Dougan E. K."/>
            <person name="Thang M."/>
            <person name="Chan C."/>
        </authorList>
    </citation>
    <scope>NUCLEOTIDE SEQUENCE [LARGE SCALE GENOMIC DNA]</scope>
</reference>
<dbReference type="Proteomes" id="UP001189429">
    <property type="component" value="Unassembled WGS sequence"/>
</dbReference>
<evidence type="ECO:0000256" key="1">
    <source>
        <dbReference type="ARBA" id="ARBA00004881"/>
    </source>
</evidence>
<evidence type="ECO:0000256" key="2">
    <source>
        <dbReference type="ARBA" id="ARBA00007806"/>
    </source>
</evidence>
<name>A0ABN9RVF7_9DINO</name>
<dbReference type="SUPFAM" id="SSF51445">
    <property type="entry name" value="(Trans)glycosidases"/>
    <property type="match status" value="1"/>
</dbReference>
<sequence length="460" mass="50787">MLDTLRSQGAGGKKTMKEIGSPAASLALAALEGVMLCDIGGGMKNEIRMHLPMRSPEEQDATPDVETADLEAAVGFIRSGSCYASQKMKVIVGAPRWEGRLLIHKALRAEDVATRRKGVAPAGWLEDEVGHRLETISEGGLVEPGSELGFFYDPDLELFKRWHQLGIWYPFYRGHAHLETKRREPWVHGDEVTSMIREQVTARYQLLPMWYTLFAEWSMAGRPVLRPLWFHDLADTKAFVHSDTHFLVGEQILVRAVTEKGAPSLNVYLPKGDWYDYWEPHAGVTVGGAESAVALHPGRVPVYVRRGTVLLKRMRRRRSSGAMAADPYSIFVYGPLSRGRVYIDDGSSHNYQQGDFLYEELIFDGSTLSEAPAPPLPAAAAPSQGAPGIPDTHLRVERVVLYGLASEPTGAALEWQGGAAEPGPPERLQISARKAGDGWTATIKKPPCLLGKRWAIRLAY</sequence>
<evidence type="ECO:0000259" key="9">
    <source>
        <dbReference type="Pfam" id="PF21365"/>
    </source>
</evidence>
<dbReference type="Pfam" id="PF01055">
    <property type="entry name" value="Glyco_hydro_31_2nd"/>
    <property type="match status" value="1"/>
</dbReference>
<feature type="domain" description="Glycosyl hydrolase family 31 C-terminal" evidence="9">
    <location>
        <begin position="221"/>
        <end position="310"/>
    </location>
</feature>
<evidence type="ECO:0000313" key="11">
    <source>
        <dbReference type="Proteomes" id="UP001189429"/>
    </source>
</evidence>
<protein>
    <recommendedName>
        <fullName evidence="12">DUF5110 domain-containing protein</fullName>
    </recommendedName>
</protein>